<dbReference type="PANTHER" id="PTHR47611">
    <property type="entry name" value="HAT DIMERISATION DOMAIN, C-TERMINAL"/>
    <property type="match status" value="1"/>
</dbReference>
<comment type="caution">
    <text evidence="2">The sequence shown here is derived from an EMBL/GenBank/DDBJ whole genome shotgun (WGS) entry which is preliminary data.</text>
</comment>
<dbReference type="EMBL" id="LKEY01012647">
    <property type="protein sequence ID" value="KYN50374.1"/>
    <property type="molecule type" value="Genomic_DNA"/>
</dbReference>
<proteinExistence type="predicted"/>
<dbReference type="SUPFAM" id="SSF53098">
    <property type="entry name" value="Ribonuclease H-like"/>
    <property type="match status" value="1"/>
</dbReference>
<dbReference type="Pfam" id="PF05699">
    <property type="entry name" value="Dimer_Tnp_hAT"/>
    <property type="match status" value="1"/>
</dbReference>
<protein>
    <recommendedName>
        <fullName evidence="1">HAT C-terminal dimerisation domain-containing protein</fullName>
    </recommendedName>
</protein>
<feature type="domain" description="HAT C-terminal dimerisation" evidence="1">
    <location>
        <begin position="1"/>
        <end position="50"/>
    </location>
</feature>
<dbReference type="InterPro" id="IPR012337">
    <property type="entry name" value="RNaseH-like_sf"/>
</dbReference>
<name>A0A151K2L8_9HYME</name>
<reference evidence="2 3" key="1">
    <citation type="submission" date="2015-09" db="EMBL/GenBank/DDBJ databases">
        <title>Trachymyrmex cornetzi WGS genome.</title>
        <authorList>
            <person name="Nygaard S."/>
            <person name="Hu H."/>
            <person name="Boomsma J."/>
            <person name="Zhang G."/>
        </authorList>
    </citation>
    <scope>NUCLEOTIDE SEQUENCE [LARGE SCALE GENOMIC DNA]</scope>
    <source>
        <strain evidence="2">Tcor2-1</strain>
        <tissue evidence="2">Whole body</tissue>
    </source>
</reference>
<feature type="non-terminal residue" evidence="2">
    <location>
        <position position="1"/>
    </location>
</feature>
<dbReference type="AlphaFoldDB" id="A0A151K2L8"/>
<evidence type="ECO:0000313" key="3">
    <source>
        <dbReference type="Proteomes" id="UP000078492"/>
    </source>
</evidence>
<dbReference type="GO" id="GO:0046983">
    <property type="term" value="F:protein dimerization activity"/>
    <property type="evidence" value="ECO:0007669"/>
    <property type="project" value="InterPro"/>
</dbReference>
<gene>
    <name evidence="2" type="ORF">ALC57_00011</name>
</gene>
<organism evidence="2 3">
    <name type="scientific">Trachymyrmex cornetzi</name>
    <dbReference type="NCBI Taxonomy" id="471704"/>
    <lineage>
        <taxon>Eukaryota</taxon>
        <taxon>Metazoa</taxon>
        <taxon>Ecdysozoa</taxon>
        <taxon>Arthropoda</taxon>
        <taxon>Hexapoda</taxon>
        <taxon>Insecta</taxon>
        <taxon>Pterygota</taxon>
        <taxon>Neoptera</taxon>
        <taxon>Endopterygota</taxon>
        <taxon>Hymenoptera</taxon>
        <taxon>Apocrita</taxon>
        <taxon>Aculeata</taxon>
        <taxon>Formicoidea</taxon>
        <taxon>Formicidae</taxon>
        <taxon>Myrmicinae</taxon>
        <taxon>Trachymyrmex</taxon>
    </lineage>
</organism>
<sequence>LYKLAKKVLCTPATSTPSERVFSIAGLLINNKRSSVCPSTVNKVIFIHDNYELCKQICDADSQ</sequence>
<dbReference type="PANTHER" id="PTHR47611:SF1">
    <property type="entry name" value="CCHC-TYPE DOMAIN-CONTAINING PROTEIN"/>
    <property type="match status" value="1"/>
</dbReference>
<accession>A0A151K2L8</accession>
<evidence type="ECO:0000313" key="2">
    <source>
        <dbReference type="EMBL" id="KYN50374.1"/>
    </source>
</evidence>
<keyword evidence="3" id="KW-1185">Reference proteome</keyword>
<dbReference type="InterPro" id="IPR008906">
    <property type="entry name" value="HATC_C_dom"/>
</dbReference>
<evidence type="ECO:0000259" key="1">
    <source>
        <dbReference type="Pfam" id="PF05699"/>
    </source>
</evidence>
<dbReference type="Proteomes" id="UP000078492">
    <property type="component" value="Unassembled WGS sequence"/>
</dbReference>